<evidence type="ECO:0000256" key="1">
    <source>
        <dbReference type="SAM" id="MobiDB-lite"/>
    </source>
</evidence>
<evidence type="ECO:0000313" key="2">
    <source>
        <dbReference type="EMBL" id="KAF4625203.1"/>
    </source>
</evidence>
<proteinExistence type="predicted"/>
<evidence type="ECO:0000313" key="3">
    <source>
        <dbReference type="Proteomes" id="UP000566819"/>
    </source>
</evidence>
<protein>
    <submittedName>
        <fullName evidence="2">Uncharacterized protein</fullName>
    </submittedName>
</protein>
<comment type="caution">
    <text evidence="2">The sequence shown here is derived from an EMBL/GenBank/DDBJ whole genome shotgun (WGS) entry which is preliminary data.</text>
</comment>
<feature type="region of interest" description="Disordered" evidence="1">
    <location>
        <begin position="88"/>
        <end position="118"/>
    </location>
</feature>
<keyword evidence="3" id="KW-1185">Reference proteome</keyword>
<dbReference type="EMBL" id="JAAMPI010001439">
    <property type="protein sequence ID" value="KAF4625203.1"/>
    <property type="molecule type" value="Genomic_DNA"/>
</dbReference>
<accession>A0A8H4RA78</accession>
<name>A0A8H4RA78_9HELO</name>
<dbReference type="AlphaFoldDB" id="A0A8H4RA78"/>
<organism evidence="2 3">
    <name type="scientific">Cudoniella acicularis</name>
    <dbReference type="NCBI Taxonomy" id="354080"/>
    <lineage>
        <taxon>Eukaryota</taxon>
        <taxon>Fungi</taxon>
        <taxon>Dikarya</taxon>
        <taxon>Ascomycota</taxon>
        <taxon>Pezizomycotina</taxon>
        <taxon>Leotiomycetes</taxon>
        <taxon>Helotiales</taxon>
        <taxon>Tricladiaceae</taxon>
        <taxon>Cudoniella</taxon>
    </lineage>
</organism>
<sequence>MRRQVVDNAELAEEHRVDAREREHRFRMGQPREVALRALGNVDEPVERAGLEEFFPELFSLGHGVEPLLDVWPEDLSRALEVALAAPVARDEEADDGVQPVGKGTQDDDGSEYLSPVS</sequence>
<gene>
    <name evidence="2" type="ORF">G7Y89_g12968</name>
</gene>
<reference evidence="2 3" key="1">
    <citation type="submission" date="2020-03" db="EMBL/GenBank/DDBJ databases">
        <title>Draft Genome Sequence of Cudoniella acicularis.</title>
        <authorList>
            <person name="Buettner E."/>
            <person name="Kellner H."/>
        </authorList>
    </citation>
    <scope>NUCLEOTIDE SEQUENCE [LARGE SCALE GENOMIC DNA]</scope>
    <source>
        <strain evidence="2 3">DSM 108380</strain>
    </source>
</reference>
<dbReference type="Proteomes" id="UP000566819">
    <property type="component" value="Unassembled WGS sequence"/>
</dbReference>